<evidence type="ECO:0000313" key="3">
    <source>
        <dbReference type="EMBL" id="QDS74051.1"/>
    </source>
</evidence>
<feature type="coiled-coil region" evidence="1">
    <location>
        <begin position="654"/>
        <end position="761"/>
    </location>
</feature>
<accession>A0A517LEI9</accession>
<protein>
    <submittedName>
        <fullName evidence="3">Uncharacterized protein</fullName>
    </submittedName>
</protein>
<feature type="region of interest" description="Disordered" evidence="2">
    <location>
        <begin position="886"/>
        <end position="921"/>
    </location>
</feature>
<feature type="region of interest" description="Disordered" evidence="2">
    <location>
        <begin position="964"/>
        <end position="996"/>
    </location>
</feature>
<sequence length="1008" mass="113578">MTFPKDDLVDYFSDLADTVVDDGSAALNAEMGIELEDYDQNADGKDATVRQLENEIKELEEKNRGLSEWETSARSEIDDLVRSLAEESDLHSLRLLEKTDLILELQARIKVLEETNGELWERQIAARTTIIDVRNELVGSGAAMCSNDVALGECLADQESEVARLRAENRIFDGTLDARTWAGEKVVTLGDLLGDSPRPRRSPFLPQMLLEHQEQTGFPPESRIVALQTPLSQTKDANKMLEHQSSDNHEQKSIDEPQELTDHPKFAELTETIENQAEQIRWAEETIHRMGAEKKEWRDKLANHGTKLASPTQRKEGPKNEPTALQVQIAEQSEWLRKSGAKIRKLLYGQNAIADETLEEIQTSSKVAVELVEAIEKETALREERFTDKLNENENVIAQLETELINKEQRIAGDEIEIASLNAEKYALEVDLTQALHTASEAENMIAALQNMLYVMQKTTSEKDFAMDCLQAQLEYGAQWTIDNDGTVVGLDARVAELESEIAFRNQANSDKADEIVSLKAQLGTQEQENANKKKRVQELEARLIGAMDRGVIQDSKILTLQNQALREMEANTDKEAIIVKLRTDYAQLEQEKTEKDATIAQQEAAYAELDNSWRAVSAEMTDRNLDLKKKFKEQKELFTSDISQKDALIEQINKTSKEEVGSLEHQIRELAKELGHLREESKESDATIAQAEKHYLETCQQRDDLEQRLKSADGVNKQLTAKCKASGIWNQSLRSQVDTLKEQRSTAEALAEQRKEERERIILVLHDHEDTIKRLQVGIKHHCKQRDILNVRAAIAKEKQNDIIACKNLMIENHGLEISTWKFEFERMEHTNGVSRKKQAKILASKEQLVGRLRNKVEKQGCTIDLLKREIEQLRKNWGATKWEEEAGSSDVASVDSRDTDVDSDDDEGSDTDDLEEMQSYDDVQADYENDVDTDGSVKYVDVAVASGGSKEMCSLEDLQKDGEVVTEDEGLGGKGDGEWSVTSEGPAQDDGTVGENFVEIVDEASE</sequence>
<feature type="compositionally biased region" description="Acidic residues" evidence="2">
    <location>
        <begin position="903"/>
        <end position="921"/>
    </location>
</feature>
<dbReference type="AlphaFoldDB" id="A0A517LEI9"/>
<reference evidence="3 4" key="1">
    <citation type="submission" date="2019-07" db="EMBL/GenBank/DDBJ databases">
        <title>Finished genome of Venturia effusa.</title>
        <authorList>
            <person name="Young C.A."/>
            <person name="Cox M.P."/>
            <person name="Ganley A.R.D."/>
            <person name="David W.J."/>
        </authorList>
    </citation>
    <scope>NUCLEOTIDE SEQUENCE [LARGE SCALE GENOMIC DNA]</scope>
    <source>
        <strain evidence="4">albino</strain>
    </source>
</reference>
<dbReference type="STRING" id="50376.A0A517LEI9"/>
<dbReference type="EMBL" id="CP042194">
    <property type="protein sequence ID" value="QDS74051.1"/>
    <property type="molecule type" value="Genomic_DNA"/>
</dbReference>
<keyword evidence="1" id="KW-0175">Coiled coil</keyword>
<dbReference type="OrthoDB" id="10007527at2759"/>
<evidence type="ECO:0000256" key="2">
    <source>
        <dbReference type="SAM" id="MobiDB-lite"/>
    </source>
</evidence>
<dbReference type="Proteomes" id="UP000316270">
    <property type="component" value="Chromosome 10"/>
</dbReference>
<gene>
    <name evidence="3" type="ORF">FKW77_009235</name>
</gene>
<dbReference type="PANTHER" id="PTHR23159:SF31">
    <property type="entry name" value="CENTROSOME-ASSOCIATED PROTEIN CEP250 ISOFORM X1"/>
    <property type="match status" value="1"/>
</dbReference>
<feature type="coiled-coil region" evidence="1">
    <location>
        <begin position="516"/>
        <end position="606"/>
    </location>
</feature>
<keyword evidence="4" id="KW-1185">Reference proteome</keyword>
<evidence type="ECO:0000313" key="4">
    <source>
        <dbReference type="Proteomes" id="UP000316270"/>
    </source>
</evidence>
<proteinExistence type="predicted"/>
<organism evidence="3 4">
    <name type="scientific">Venturia effusa</name>
    <dbReference type="NCBI Taxonomy" id="50376"/>
    <lineage>
        <taxon>Eukaryota</taxon>
        <taxon>Fungi</taxon>
        <taxon>Dikarya</taxon>
        <taxon>Ascomycota</taxon>
        <taxon>Pezizomycotina</taxon>
        <taxon>Dothideomycetes</taxon>
        <taxon>Pleosporomycetidae</taxon>
        <taxon>Venturiales</taxon>
        <taxon>Venturiaceae</taxon>
        <taxon>Venturia</taxon>
    </lineage>
</organism>
<dbReference type="PANTHER" id="PTHR23159">
    <property type="entry name" value="CENTROSOMAL PROTEIN 2"/>
    <property type="match status" value="1"/>
</dbReference>
<name>A0A517LEI9_9PEZI</name>
<feature type="coiled-coil region" evidence="1">
    <location>
        <begin position="383"/>
        <end position="452"/>
    </location>
</feature>
<feature type="coiled-coil region" evidence="1">
    <location>
        <begin position="35"/>
        <end position="69"/>
    </location>
</feature>
<evidence type="ECO:0000256" key="1">
    <source>
        <dbReference type="SAM" id="Coils"/>
    </source>
</evidence>